<keyword evidence="2" id="KW-0813">Transport</keyword>
<evidence type="ECO:0000259" key="6">
    <source>
        <dbReference type="SMART" id="SM01313"/>
    </source>
</evidence>
<feature type="compositionally biased region" description="Basic and acidic residues" evidence="5">
    <location>
        <begin position="439"/>
        <end position="455"/>
    </location>
</feature>
<name>A0A871R1E2_DEKBR</name>
<keyword evidence="3" id="KW-0268">Exocytosis</keyword>
<dbReference type="PANTHER" id="PTHR16092">
    <property type="entry name" value="SEC3/SYNTAXIN-RELATED"/>
    <property type="match status" value="1"/>
</dbReference>
<feature type="region of interest" description="Disordered" evidence="5">
    <location>
        <begin position="302"/>
        <end position="345"/>
    </location>
</feature>
<evidence type="ECO:0000313" key="7">
    <source>
        <dbReference type="EMBL" id="QOU20133.1"/>
    </source>
</evidence>
<dbReference type="InterPro" id="IPR048628">
    <property type="entry name" value="Sec3_C"/>
</dbReference>
<reference evidence="7" key="1">
    <citation type="submission" date="2020-10" db="EMBL/GenBank/DDBJ databases">
        <authorList>
            <person name="Palmer J.M."/>
        </authorList>
    </citation>
    <scope>NUCLEOTIDE SEQUENCE</scope>
    <source>
        <strain evidence="7">UCD 2041</strain>
    </source>
</reference>
<organism evidence="7 8">
    <name type="scientific">Dekkera bruxellensis</name>
    <name type="common">Brettanomyces custersii</name>
    <dbReference type="NCBI Taxonomy" id="5007"/>
    <lineage>
        <taxon>Eukaryota</taxon>
        <taxon>Fungi</taxon>
        <taxon>Dikarya</taxon>
        <taxon>Ascomycota</taxon>
        <taxon>Saccharomycotina</taxon>
        <taxon>Pichiomycetes</taxon>
        <taxon>Pichiales</taxon>
        <taxon>Pichiaceae</taxon>
        <taxon>Brettanomyces</taxon>
    </lineage>
</organism>
<feature type="compositionally biased region" description="Basic and acidic residues" evidence="5">
    <location>
        <begin position="387"/>
        <end position="422"/>
    </location>
</feature>
<dbReference type="GO" id="GO:0006893">
    <property type="term" value="P:Golgi to plasma membrane transport"/>
    <property type="evidence" value="ECO:0007669"/>
    <property type="project" value="TreeGrafter"/>
</dbReference>
<dbReference type="PANTHER" id="PTHR16092:SF14">
    <property type="entry name" value="EXOCYST COMPLEX COMPONENT 1 ISOFORM X1"/>
    <property type="match status" value="1"/>
</dbReference>
<evidence type="ECO:0000256" key="5">
    <source>
        <dbReference type="SAM" id="MobiDB-lite"/>
    </source>
</evidence>
<evidence type="ECO:0000313" key="8">
    <source>
        <dbReference type="Proteomes" id="UP000663131"/>
    </source>
</evidence>
<protein>
    <recommendedName>
        <fullName evidence="6">Exocyst complex component Sec3 PIP2-binding N-terminal domain-containing protein</fullName>
    </recommendedName>
</protein>
<dbReference type="SMART" id="SM01313">
    <property type="entry name" value="Sec3-PIP2_bind"/>
    <property type="match status" value="1"/>
</dbReference>
<reference evidence="7" key="2">
    <citation type="journal article" name="BMC Genomics">
        <title>New genome assemblies reveal patterns of domestication and adaptation across Brettanomyces (Dekkera) species.</title>
        <authorList>
            <person name="Roach M.J."/>
            <person name="Borneman A.R."/>
        </authorList>
    </citation>
    <scope>NUCLEOTIDE SEQUENCE</scope>
    <source>
        <strain evidence="7">UCD 2041</strain>
    </source>
</reference>
<evidence type="ECO:0000256" key="3">
    <source>
        <dbReference type="ARBA" id="ARBA00022483"/>
    </source>
</evidence>
<gene>
    <name evidence="7" type="ORF">BRETT_004785</name>
</gene>
<dbReference type="Gene3D" id="2.30.29.90">
    <property type="match status" value="1"/>
</dbReference>
<dbReference type="CDD" id="cd13315">
    <property type="entry name" value="PH_Sec3"/>
    <property type="match status" value="1"/>
</dbReference>
<feature type="region of interest" description="Disordered" evidence="5">
    <location>
        <begin position="387"/>
        <end position="424"/>
    </location>
</feature>
<feature type="region of interest" description="Disordered" evidence="5">
    <location>
        <begin position="1"/>
        <end position="32"/>
    </location>
</feature>
<dbReference type="GeneID" id="64576708"/>
<accession>A0A871R1E2</accession>
<proteinExistence type="inferred from homology"/>
<feature type="region of interest" description="Disordered" evidence="5">
    <location>
        <begin position="438"/>
        <end position="476"/>
    </location>
</feature>
<evidence type="ECO:0000256" key="1">
    <source>
        <dbReference type="ARBA" id="ARBA00006518"/>
    </source>
</evidence>
<evidence type="ECO:0000256" key="4">
    <source>
        <dbReference type="ARBA" id="ARBA00023054"/>
    </source>
</evidence>
<dbReference type="Proteomes" id="UP000663131">
    <property type="component" value="Chromosome 7"/>
</dbReference>
<dbReference type="GO" id="GO:0005886">
    <property type="term" value="C:plasma membrane"/>
    <property type="evidence" value="ECO:0007669"/>
    <property type="project" value="TreeGrafter"/>
</dbReference>
<dbReference type="Pfam" id="PF09763">
    <property type="entry name" value="Sec3_CC"/>
    <property type="match status" value="1"/>
</dbReference>
<evidence type="ECO:0000256" key="2">
    <source>
        <dbReference type="ARBA" id="ARBA00022448"/>
    </source>
</evidence>
<dbReference type="OrthoDB" id="27109at2759"/>
<dbReference type="GO" id="GO:0000145">
    <property type="term" value="C:exocyst"/>
    <property type="evidence" value="ECO:0007669"/>
    <property type="project" value="InterPro"/>
</dbReference>
<sequence>MNNLSEKQQFRNSKGKQLGQVEQPLQTIQGPGEKISAVNSLSSTVNPRTMGHRHMGSIDLARQYERDIKQIERFLFRERDNQGRRLEKYLAHVRVIEDAHYPNRRPPEDSPITNKKYRFLILTVKISGRMRLHKARENPDGLIQIGRTWDFDELSIVEIDSDIPTGFAFCMGKHYYWETHSPKERRVWLTTVLDHYIRYTNGGIPQLIHCNVEYFHLEGLLSLLMKKDGSVPQADVSSRVQRNDFQPAKKSLSVGVGRIPPPTVSSTSLGPHLSSQSQPLPRQRITHYKSVTSGSSSISTRSGTIIVSSRTNKSSVEHSPSKIKKSSIFGHSRHSSTASQEAKRISRSMLAPFKRSSKAREISEDDEVTAKLERQQYLRRQVLEEKKRQMDVQRRRQEEMTEKKLLKEKLDRENQAKSDQTKRGVIFQQDGEFSLVNESQKHEIRKNSRQKRTDLSDSQPDINFHGDVNSNTKLERQKSAASSIKFVGHQQSHADIDKITGNAGTEVEYDDFLGDYNDINDFEESEDIHTAPLRLSITHGLAKKDSESGEIDDSEMVGSIDDTLENIKYQSLVDTNELPADIKDIVSPDLKSEEVLQVPVTRNGSNKKNPLGIPDKGRVHARSRAFSRVEAEKKDSDFTDLFDEIGYDPSTDDYEDLKRKILKELERLQYHKVAAITETNDVGDTLKTTVDQALQQCSLIDHGLSLLSVQLSSFKDSVSYIEKQGHGLQVETTNKKLLKKELEIILHSADIPQDDLHYILRCRVSLDKIPTRVENILGKLNVSLAKINGLSGNTGRSQISEMQALKERHAKLDHAANLFVKNFKIEIRKIFKSVSLSLISKLPSITCDNFLSSFFRDSLVKKMSNLLAFSGCLIFIKEISPNDFNDILVNYTEVFAEFYSKLGNHLSEDFNNKKCEASLSKFSFEKLASKFVKDSPDIKNGTSFEHKNLSSNKILLELGLTANSIDEAGKLGAVSSEEKSDSDADADIVLLLNNLLDILLSVLSFQQEVSVELFSLSSSVSGFQSLISTDILERIKIFKSRQVFVNSLVETDREMSDGVYELMKGVFGTTINTLSKCLFDVAKISMLQPPCIVLILQYKAISVASTDQEYAFSKITQLESRINTLWERQTEEEIQNIISSKVYYEVMNFSKAYAIYFYNVQFLILMFQFGKLPIEKTLMELSKYLWKIINDSLSKGIENMNISELSTQKGKRPVDSMHSTANDSSYSKAQESEHVETLGHLTLLLNYTWVVNQIKDVNLISLDLKTDIDELRSMELSKFTEAFAKKHRIGELMNLVSGMQDLVDSNTDPSATNSYSRGNIEKIIIKFSGANLKSTITELSTDLRGEINGRCYDSKNVRDCEQDLIVGRQVEKEVYNNCLNSFSVLYGSTYSRFNHMIKQYYNGISTPVDKIVINHNFNKLLLD</sequence>
<dbReference type="Pfam" id="PF15277">
    <property type="entry name" value="Sec3-PIP2_bind"/>
    <property type="match status" value="1"/>
</dbReference>
<dbReference type="GO" id="GO:0005546">
    <property type="term" value="F:phosphatidylinositol-4,5-bisphosphate binding"/>
    <property type="evidence" value="ECO:0007669"/>
    <property type="project" value="TreeGrafter"/>
</dbReference>
<feature type="compositionally biased region" description="Polar residues" evidence="5">
    <location>
        <begin position="1"/>
        <end position="12"/>
    </location>
</feature>
<keyword evidence="4" id="KW-0175">Coiled coil</keyword>
<dbReference type="RefSeq" id="XP_041136626.1">
    <property type="nucleotide sequence ID" value="XM_041283274.1"/>
</dbReference>
<dbReference type="KEGG" id="bbrx:BRETT_004785"/>
<feature type="compositionally biased region" description="Low complexity" evidence="5">
    <location>
        <begin position="302"/>
        <end position="311"/>
    </location>
</feature>
<feature type="compositionally biased region" description="Polar residues" evidence="5">
    <location>
        <begin position="264"/>
        <end position="280"/>
    </location>
</feature>
<dbReference type="GO" id="GO:0006887">
    <property type="term" value="P:exocytosis"/>
    <property type="evidence" value="ECO:0007669"/>
    <property type="project" value="UniProtKB-KW"/>
</dbReference>
<feature type="region of interest" description="Disordered" evidence="5">
    <location>
        <begin position="252"/>
        <end position="283"/>
    </location>
</feature>
<dbReference type="Pfam" id="PF20654">
    <property type="entry name" value="Sec3_C-term"/>
    <property type="match status" value="1"/>
</dbReference>
<dbReference type="EMBL" id="CP063135">
    <property type="protein sequence ID" value="QOU20133.1"/>
    <property type="molecule type" value="Genomic_DNA"/>
</dbReference>
<comment type="similarity">
    <text evidence="1">Belongs to the SEC3 family.</text>
</comment>
<dbReference type="InterPro" id="IPR028258">
    <property type="entry name" value="Sec3-PIP2_bind"/>
</dbReference>
<feature type="domain" description="Exocyst complex component Sec3 PIP2-binding N-terminal" evidence="6">
    <location>
        <begin position="113"/>
        <end position="199"/>
    </location>
</feature>
<dbReference type="InterPro" id="IPR019160">
    <property type="entry name" value="Sec3_CC"/>
</dbReference>